<name>A0ABD5Q997_9EURY</name>
<dbReference type="Proteomes" id="UP001595945">
    <property type="component" value="Unassembled WGS sequence"/>
</dbReference>
<protein>
    <submittedName>
        <fullName evidence="1">Type I-B CRISPR-associated protein Cas7/Csh2</fullName>
    </submittedName>
</protein>
<proteinExistence type="predicted"/>
<dbReference type="EMBL" id="JBHSHT010000005">
    <property type="protein sequence ID" value="MFC4827099.1"/>
    <property type="molecule type" value="Genomic_DNA"/>
</dbReference>
<organism evidence="1 2">
    <name type="scientific">Halorussus aquaticus</name>
    <dbReference type="NCBI Taxonomy" id="2953748"/>
    <lineage>
        <taxon>Archaea</taxon>
        <taxon>Methanobacteriati</taxon>
        <taxon>Methanobacteriota</taxon>
        <taxon>Stenosarchaea group</taxon>
        <taxon>Halobacteria</taxon>
        <taxon>Halobacteriales</taxon>
        <taxon>Haladaptataceae</taxon>
        <taxon>Halorussus</taxon>
    </lineage>
</organism>
<reference evidence="1 2" key="1">
    <citation type="journal article" date="2019" name="Int. J. Syst. Evol. Microbiol.">
        <title>The Global Catalogue of Microorganisms (GCM) 10K type strain sequencing project: providing services to taxonomists for standard genome sequencing and annotation.</title>
        <authorList>
            <consortium name="The Broad Institute Genomics Platform"/>
            <consortium name="The Broad Institute Genome Sequencing Center for Infectious Disease"/>
            <person name="Wu L."/>
            <person name="Ma J."/>
        </authorList>
    </citation>
    <scope>NUCLEOTIDE SEQUENCE [LARGE SCALE GENOMIC DNA]</scope>
    <source>
        <strain evidence="1 2">XZYJ18</strain>
    </source>
</reference>
<evidence type="ECO:0000313" key="1">
    <source>
        <dbReference type="EMBL" id="MFC4827099.1"/>
    </source>
</evidence>
<keyword evidence="2" id="KW-1185">Reference proteome</keyword>
<evidence type="ECO:0000313" key="2">
    <source>
        <dbReference type="Proteomes" id="UP001595945"/>
    </source>
</evidence>
<dbReference type="InterPro" id="IPR006482">
    <property type="entry name" value="Cas7_Csh2/Csh2"/>
</dbReference>
<dbReference type="InterPro" id="IPR013419">
    <property type="entry name" value="CRISPR-assoc_prot_Cas7/Csh2"/>
</dbReference>
<accession>A0ABD5Q997</accession>
<dbReference type="GeneID" id="73047677"/>
<dbReference type="NCBIfam" id="TIGR02590">
    <property type="entry name" value="cas_Csh2"/>
    <property type="match status" value="1"/>
</dbReference>
<dbReference type="Pfam" id="PF05107">
    <property type="entry name" value="Cas_Cas7"/>
    <property type="match status" value="1"/>
</dbReference>
<dbReference type="NCBIfam" id="TIGR01595">
    <property type="entry name" value="cas_CT1132"/>
    <property type="match status" value="1"/>
</dbReference>
<dbReference type="AlphaFoldDB" id="A0ABD5Q997"/>
<sequence length="350" mass="39173">MTDNTVENRSEIVFITDAQDCNPNGNPLGENRPRKDPITDQAVVTDVRLKRYLRDQLDADDHGVFIKKTGDESEVRARLALDVLGDIDDADAIEEIEDIRDDFLDAATDVRYFGATLSFNADTDNDLLDAVADAFDGGNYTGPVQFSPARSLNAVEENEESNTLTSVIATQDDKKTGGFDLDDNRLKYAIFPFHGLVDENGASDTKLTRTDVERLDTLCWRAMKNQTISRSKMGQEPRLYVRVEYATDGYHVGDLHNGFDLDAERSKPEPELRNVTDATLDVTKFVNRLASVNDHVETVHFVGDEYLDVSYNGEQYGTAADLDTLLEDHGVPTREIEVYDEFEQTLPADE</sequence>
<comment type="caution">
    <text evidence="1">The sequence shown here is derived from an EMBL/GenBank/DDBJ whole genome shotgun (WGS) entry which is preliminary data.</text>
</comment>
<dbReference type="RefSeq" id="WP_254270588.1">
    <property type="nucleotide sequence ID" value="NZ_CP100402.1"/>
</dbReference>
<gene>
    <name evidence="1" type="primary">cas7b</name>
    <name evidence="1" type="ORF">ACFO9K_22920</name>
</gene>